<gene>
    <name evidence="9" type="ORF">FG383_03015</name>
</gene>
<dbReference type="SUPFAM" id="SSF103481">
    <property type="entry name" value="Multidrug resistance efflux transporter EmrE"/>
    <property type="match status" value="2"/>
</dbReference>
<evidence type="ECO:0000256" key="2">
    <source>
        <dbReference type="ARBA" id="ARBA00007362"/>
    </source>
</evidence>
<comment type="similarity">
    <text evidence="2">Belongs to the EamA transporter family.</text>
</comment>
<accession>A0A544TL02</accession>
<dbReference type="Pfam" id="PF00892">
    <property type="entry name" value="EamA"/>
    <property type="match status" value="2"/>
</dbReference>
<dbReference type="PANTHER" id="PTHR32322:SF18">
    <property type="entry name" value="S-ADENOSYLMETHIONINE_S-ADENOSYLHOMOCYSTEINE TRANSPORTER"/>
    <property type="match status" value="1"/>
</dbReference>
<evidence type="ECO:0000256" key="6">
    <source>
        <dbReference type="ARBA" id="ARBA00023136"/>
    </source>
</evidence>
<reference evidence="9 10" key="1">
    <citation type="submission" date="2019-05" db="EMBL/GenBank/DDBJ databases">
        <title>Psychrobacillus vulpis sp. nov., a new species isolated from feces of a red fox that inhabits in The Tablas de Daimiel Natural Park, Albacete, Spain.</title>
        <authorList>
            <person name="Rodriguez M."/>
            <person name="Reina J.C."/>
            <person name="Bejar V."/>
            <person name="Llamas I."/>
        </authorList>
    </citation>
    <scope>NUCLEOTIDE SEQUENCE [LARGE SCALE GENOMIC DNA]</scope>
    <source>
        <strain evidence="9 10">NHI-2</strain>
    </source>
</reference>
<dbReference type="InterPro" id="IPR050638">
    <property type="entry name" value="AA-Vitamin_Transporters"/>
</dbReference>
<keyword evidence="10" id="KW-1185">Reference proteome</keyword>
<feature type="domain" description="EamA" evidence="8">
    <location>
        <begin position="150"/>
        <end position="286"/>
    </location>
</feature>
<feature type="transmembrane region" description="Helical" evidence="7">
    <location>
        <begin position="213"/>
        <end position="234"/>
    </location>
</feature>
<feature type="transmembrane region" description="Helical" evidence="7">
    <location>
        <begin position="96"/>
        <end position="115"/>
    </location>
</feature>
<evidence type="ECO:0000259" key="8">
    <source>
        <dbReference type="Pfam" id="PF00892"/>
    </source>
</evidence>
<evidence type="ECO:0000256" key="4">
    <source>
        <dbReference type="ARBA" id="ARBA00022692"/>
    </source>
</evidence>
<feature type="transmembrane region" description="Helical" evidence="7">
    <location>
        <begin position="34"/>
        <end position="53"/>
    </location>
</feature>
<dbReference type="InterPro" id="IPR037185">
    <property type="entry name" value="EmrE-like"/>
</dbReference>
<dbReference type="PANTHER" id="PTHR32322">
    <property type="entry name" value="INNER MEMBRANE TRANSPORTER"/>
    <property type="match status" value="1"/>
</dbReference>
<name>A0A544TL02_9BACI</name>
<keyword evidence="3" id="KW-1003">Cell membrane</keyword>
<feature type="transmembrane region" description="Helical" evidence="7">
    <location>
        <begin position="65"/>
        <end position="84"/>
    </location>
</feature>
<proteinExistence type="inferred from homology"/>
<evidence type="ECO:0000256" key="5">
    <source>
        <dbReference type="ARBA" id="ARBA00022989"/>
    </source>
</evidence>
<feature type="transmembrane region" description="Helical" evidence="7">
    <location>
        <begin position="122"/>
        <end position="141"/>
    </location>
</feature>
<dbReference type="RefSeq" id="WP_142605371.1">
    <property type="nucleotide sequence ID" value="NZ_VDGG01000004.1"/>
</dbReference>
<evidence type="ECO:0000313" key="9">
    <source>
        <dbReference type="EMBL" id="TQR18136.1"/>
    </source>
</evidence>
<evidence type="ECO:0000256" key="3">
    <source>
        <dbReference type="ARBA" id="ARBA00022475"/>
    </source>
</evidence>
<feature type="transmembrane region" description="Helical" evidence="7">
    <location>
        <begin position="7"/>
        <end position="28"/>
    </location>
</feature>
<evidence type="ECO:0000313" key="10">
    <source>
        <dbReference type="Proteomes" id="UP000318937"/>
    </source>
</evidence>
<feature type="transmembrane region" description="Helical" evidence="7">
    <location>
        <begin position="153"/>
        <end position="169"/>
    </location>
</feature>
<protein>
    <submittedName>
        <fullName evidence="9">DMT family transporter</fullName>
    </submittedName>
</protein>
<dbReference type="Proteomes" id="UP000318937">
    <property type="component" value="Unassembled WGS sequence"/>
</dbReference>
<sequence length="310" mass="33857">MKEWKIYAMLVFVMFVWGANLPILKYLITIVPPVTLTAFRILCAGIVVFVILWKMKLLRKPTKQEWKFILLGSLTNVVLHHYFLNIGLSITSGTHGGLILGTGPMLTAISAAILLKYFPTKIQWLGLVFGLAGVSVSILVGGGESNGANIGDFYVFLAILAQVLSYMVVSKAAATLDPRLLTAYMLLIGSVVLIIISFIQEPGGIFKFAETNISFWTIFLTSAIICTAIGHMMYNYAVGNAGATKSAIFMNLNPLFSLILSAIFLGEILTGRHFIGLFLIVIGVMLGSGAAEDMWKKHKRKKATSIENNS</sequence>
<organism evidence="9 10">
    <name type="scientific">Psychrobacillus soli</name>
    <dbReference type="NCBI Taxonomy" id="1543965"/>
    <lineage>
        <taxon>Bacteria</taxon>
        <taxon>Bacillati</taxon>
        <taxon>Bacillota</taxon>
        <taxon>Bacilli</taxon>
        <taxon>Bacillales</taxon>
        <taxon>Bacillaceae</taxon>
        <taxon>Psychrobacillus</taxon>
    </lineage>
</organism>
<dbReference type="AlphaFoldDB" id="A0A544TL02"/>
<feature type="transmembrane region" description="Helical" evidence="7">
    <location>
        <begin position="181"/>
        <end position="201"/>
    </location>
</feature>
<comment type="caution">
    <text evidence="9">The sequence shown here is derived from an EMBL/GenBank/DDBJ whole genome shotgun (WGS) entry which is preliminary data.</text>
</comment>
<evidence type="ECO:0000256" key="1">
    <source>
        <dbReference type="ARBA" id="ARBA00004651"/>
    </source>
</evidence>
<comment type="subcellular location">
    <subcellularLocation>
        <location evidence="1">Cell membrane</location>
        <topology evidence="1">Multi-pass membrane protein</topology>
    </subcellularLocation>
</comment>
<dbReference type="EMBL" id="VDGG01000004">
    <property type="protein sequence ID" value="TQR18136.1"/>
    <property type="molecule type" value="Genomic_DNA"/>
</dbReference>
<feature type="domain" description="EamA" evidence="8">
    <location>
        <begin position="6"/>
        <end position="137"/>
    </location>
</feature>
<dbReference type="OrthoDB" id="4529062at2"/>
<keyword evidence="6 7" id="KW-0472">Membrane</keyword>
<keyword evidence="4 7" id="KW-0812">Transmembrane</keyword>
<feature type="transmembrane region" description="Helical" evidence="7">
    <location>
        <begin position="271"/>
        <end position="291"/>
    </location>
</feature>
<dbReference type="InterPro" id="IPR000620">
    <property type="entry name" value="EamA_dom"/>
</dbReference>
<feature type="transmembrane region" description="Helical" evidence="7">
    <location>
        <begin position="246"/>
        <end position="265"/>
    </location>
</feature>
<dbReference type="GO" id="GO:0005886">
    <property type="term" value="C:plasma membrane"/>
    <property type="evidence" value="ECO:0007669"/>
    <property type="project" value="UniProtKB-SubCell"/>
</dbReference>
<keyword evidence="5 7" id="KW-1133">Transmembrane helix</keyword>
<evidence type="ECO:0000256" key="7">
    <source>
        <dbReference type="SAM" id="Phobius"/>
    </source>
</evidence>